<reference evidence="2" key="1">
    <citation type="journal article" date="2019" name="Int. J. Syst. Evol. Microbiol.">
        <title>The Global Catalogue of Microorganisms (GCM) 10K type strain sequencing project: providing services to taxonomists for standard genome sequencing and annotation.</title>
        <authorList>
            <consortium name="The Broad Institute Genomics Platform"/>
            <consortium name="The Broad Institute Genome Sequencing Center for Infectious Disease"/>
            <person name="Wu L."/>
            <person name="Ma J."/>
        </authorList>
    </citation>
    <scope>NUCLEOTIDE SEQUENCE [LARGE SCALE GENOMIC DNA]</scope>
    <source>
        <strain evidence="2">CGMCC 4.7289</strain>
    </source>
</reference>
<evidence type="ECO:0000313" key="2">
    <source>
        <dbReference type="Proteomes" id="UP001595816"/>
    </source>
</evidence>
<keyword evidence="2" id="KW-1185">Reference proteome</keyword>
<comment type="caution">
    <text evidence="1">The sequence shown here is derived from an EMBL/GenBank/DDBJ whole genome shotgun (WGS) entry which is preliminary data.</text>
</comment>
<accession>A0ABV8LJ38</accession>
<dbReference type="RefSeq" id="WP_253756840.1">
    <property type="nucleotide sequence ID" value="NZ_JAMZDZ010000001.1"/>
</dbReference>
<keyword evidence="1" id="KW-0489">Methyltransferase</keyword>
<name>A0ABV8LJ38_9ACTN</name>
<sequence length="335" mass="36533">MGTEYALLVAPSANRVYTQSAPDLTRAELAAFSAGALEGRLGPATPRDLGGQTYLVFATEDPLTSEDLAVLGNLSSGLALYELVPGDLLRPIRTSALDKFDDDLITIPKYSGKTNENFTKLLLNVTALASAWAGDFGSRTFTVLDPVAGRGTTLNQALMYGWNPIGIEIDGKDLDAYAAFLKTWLRRKRIKHSADITPVRREGRKLGRRFDVEFTSDDRRLTFFEADTTQARALMKRQVADLLVADLPYGVVHGSRTSKGLERGPAELLSAALPGWIELIRPGGAVGLSWNTHVAPREQAVELLERHGLAVLAPIGLEHWVDQGITRDVLVARRS</sequence>
<proteinExistence type="predicted"/>
<dbReference type="GO" id="GO:0032259">
    <property type="term" value="P:methylation"/>
    <property type="evidence" value="ECO:0007669"/>
    <property type="project" value="UniProtKB-KW"/>
</dbReference>
<protein>
    <submittedName>
        <fullName evidence="1">TRM11 family SAM-dependent methyltransferase</fullName>
    </submittedName>
</protein>
<keyword evidence="1" id="KW-0808">Transferase</keyword>
<organism evidence="1 2">
    <name type="scientific">Hamadaea flava</name>
    <dbReference type="NCBI Taxonomy" id="1742688"/>
    <lineage>
        <taxon>Bacteria</taxon>
        <taxon>Bacillati</taxon>
        <taxon>Actinomycetota</taxon>
        <taxon>Actinomycetes</taxon>
        <taxon>Micromonosporales</taxon>
        <taxon>Micromonosporaceae</taxon>
        <taxon>Hamadaea</taxon>
    </lineage>
</organism>
<dbReference type="EMBL" id="JBHSAY010000005">
    <property type="protein sequence ID" value="MFC4130965.1"/>
    <property type="molecule type" value="Genomic_DNA"/>
</dbReference>
<evidence type="ECO:0000313" key="1">
    <source>
        <dbReference type="EMBL" id="MFC4130965.1"/>
    </source>
</evidence>
<dbReference type="GO" id="GO:0008168">
    <property type="term" value="F:methyltransferase activity"/>
    <property type="evidence" value="ECO:0007669"/>
    <property type="project" value="UniProtKB-KW"/>
</dbReference>
<dbReference type="InterPro" id="IPR029063">
    <property type="entry name" value="SAM-dependent_MTases_sf"/>
</dbReference>
<dbReference type="Proteomes" id="UP001595816">
    <property type="component" value="Unassembled WGS sequence"/>
</dbReference>
<gene>
    <name evidence="1" type="ORF">ACFOZ4_10160</name>
</gene>
<dbReference type="SUPFAM" id="SSF53335">
    <property type="entry name" value="S-adenosyl-L-methionine-dependent methyltransferases"/>
    <property type="match status" value="1"/>
</dbReference>
<dbReference type="Gene3D" id="3.40.50.150">
    <property type="entry name" value="Vaccinia Virus protein VP39"/>
    <property type="match status" value="1"/>
</dbReference>